<dbReference type="AlphaFoldDB" id="A0A7X2NL15"/>
<comment type="caution">
    <text evidence="3">The sequence shown here is derived from an EMBL/GenBank/DDBJ whole genome shotgun (WGS) entry which is preliminary data.</text>
</comment>
<evidence type="ECO:0000256" key="2">
    <source>
        <dbReference type="ARBA" id="ARBA00023172"/>
    </source>
</evidence>
<dbReference type="InterPro" id="IPR010998">
    <property type="entry name" value="Integrase_recombinase_N"/>
</dbReference>
<dbReference type="GO" id="GO:0003677">
    <property type="term" value="F:DNA binding"/>
    <property type="evidence" value="ECO:0007669"/>
    <property type="project" value="UniProtKB-KW"/>
</dbReference>
<sequence length="394" mass="45703">MAKRKRRKYPKLPNGYGSIRYLGANRNNPFGVYPPTQEFDKDGIPVPVQALAYVDNWYYGFSILTAYKAGTFVPGVYPPKPDVGKDEKDMSVLVKKLLADYNQVCNIVSGKETNHPGDNPTFKDVYEQFYDWKYTDKDGNVKKKKYSKSTMYASQAAFKNCSTLHDKVFKDLRHKDLQAVVDACELKYASLEHVINLYHQMYDFADMQGLCEKDYSDKVKINIEDDDEQGIPFDEGDLKILWQHKNDPTVEFILIMCYSGYRIVAYESITVNLEENYFQGGVKTKSSKNRIVPIHPGIQPLVRNRLDRDGRLLVSANKFRADMYAKLQDLGINRHTPHDCRHTFSKLCEHYEVNENDRKRMLGHSFGQDITNKKYSHRDLKDLMNEICKIKICY</sequence>
<reference evidence="3 4" key="1">
    <citation type="submission" date="2019-08" db="EMBL/GenBank/DDBJ databases">
        <title>In-depth cultivation of the pig gut microbiome towards novel bacterial diversity and tailored functional studies.</title>
        <authorList>
            <person name="Wylensek D."/>
            <person name="Hitch T.C.A."/>
            <person name="Clavel T."/>
        </authorList>
    </citation>
    <scope>NUCLEOTIDE SEQUENCE [LARGE SCALE GENOMIC DNA]</scope>
    <source>
        <strain evidence="3 4">WCA-389-WT-23D1</strain>
    </source>
</reference>
<dbReference type="GO" id="GO:0006310">
    <property type="term" value="P:DNA recombination"/>
    <property type="evidence" value="ECO:0007669"/>
    <property type="project" value="UniProtKB-KW"/>
</dbReference>
<proteinExistence type="predicted"/>
<accession>A0A7X2NL15</accession>
<evidence type="ECO:0000256" key="1">
    <source>
        <dbReference type="ARBA" id="ARBA00023125"/>
    </source>
</evidence>
<keyword evidence="1" id="KW-0238">DNA-binding</keyword>
<dbReference type="EMBL" id="VUMD01000006">
    <property type="protein sequence ID" value="MSS36650.1"/>
    <property type="molecule type" value="Genomic_DNA"/>
</dbReference>
<name>A0A7X2NL15_9CLOT</name>
<keyword evidence="4" id="KW-1185">Reference proteome</keyword>
<dbReference type="InterPro" id="IPR013762">
    <property type="entry name" value="Integrase-like_cat_sf"/>
</dbReference>
<dbReference type="Gene3D" id="1.10.443.10">
    <property type="entry name" value="Intergrase catalytic core"/>
    <property type="match status" value="1"/>
</dbReference>
<protein>
    <submittedName>
        <fullName evidence="3">Integrase</fullName>
    </submittedName>
</protein>
<dbReference type="RefSeq" id="WP_154472094.1">
    <property type="nucleotide sequence ID" value="NZ_DBEWUL010000063.1"/>
</dbReference>
<dbReference type="GO" id="GO:0015074">
    <property type="term" value="P:DNA integration"/>
    <property type="evidence" value="ECO:0007669"/>
    <property type="project" value="InterPro"/>
</dbReference>
<dbReference type="InterPro" id="IPR011010">
    <property type="entry name" value="DNA_brk_join_enz"/>
</dbReference>
<dbReference type="Gene3D" id="1.10.150.130">
    <property type="match status" value="1"/>
</dbReference>
<evidence type="ECO:0000313" key="4">
    <source>
        <dbReference type="Proteomes" id="UP000429958"/>
    </source>
</evidence>
<dbReference type="Proteomes" id="UP000429958">
    <property type="component" value="Unassembled WGS sequence"/>
</dbReference>
<organism evidence="3 4">
    <name type="scientific">Clostridium porci</name>
    <dbReference type="NCBI Taxonomy" id="2605778"/>
    <lineage>
        <taxon>Bacteria</taxon>
        <taxon>Bacillati</taxon>
        <taxon>Bacillota</taxon>
        <taxon>Clostridia</taxon>
        <taxon>Eubacteriales</taxon>
        <taxon>Clostridiaceae</taxon>
        <taxon>Clostridium</taxon>
    </lineage>
</organism>
<dbReference type="SUPFAM" id="SSF56349">
    <property type="entry name" value="DNA breaking-rejoining enzymes"/>
    <property type="match status" value="1"/>
</dbReference>
<keyword evidence="2" id="KW-0233">DNA recombination</keyword>
<evidence type="ECO:0000313" key="3">
    <source>
        <dbReference type="EMBL" id="MSS36650.1"/>
    </source>
</evidence>
<gene>
    <name evidence="3" type="ORF">FYJ39_08710</name>
</gene>